<protein>
    <submittedName>
        <fullName evidence="8">B3 domain-containing protein</fullName>
    </submittedName>
</protein>
<evidence type="ECO:0000256" key="5">
    <source>
        <dbReference type="ARBA" id="ARBA00023242"/>
    </source>
</evidence>
<keyword evidence="5" id="KW-0539">Nucleus</keyword>
<evidence type="ECO:0000313" key="8">
    <source>
        <dbReference type="EMBL" id="RVX09963.1"/>
    </source>
</evidence>
<keyword evidence="3" id="KW-0238">DNA-binding</keyword>
<gene>
    <name evidence="8" type="primary">VvCHDp000522_2</name>
    <name evidence="8" type="ORF">CK203_013083</name>
</gene>
<evidence type="ECO:0000259" key="7">
    <source>
        <dbReference type="PROSITE" id="PS50863"/>
    </source>
</evidence>
<evidence type="ECO:0000256" key="2">
    <source>
        <dbReference type="ARBA" id="ARBA00023015"/>
    </source>
</evidence>
<dbReference type="AlphaFoldDB" id="A0A438JLY0"/>
<feature type="region of interest" description="Disordered" evidence="6">
    <location>
        <begin position="1"/>
        <end position="67"/>
    </location>
</feature>
<dbReference type="Gene3D" id="2.40.330.10">
    <property type="entry name" value="DNA-binding pseudobarrel domain"/>
    <property type="match status" value="2"/>
</dbReference>
<dbReference type="PANTHER" id="PTHR31541:SF60">
    <property type="entry name" value="TF-B3 DOMAIN-CONTAINING PROTEIN"/>
    <property type="match status" value="1"/>
</dbReference>
<dbReference type="PROSITE" id="PS50863">
    <property type="entry name" value="B3"/>
    <property type="match status" value="2"/>
</dbReference>
<feature type="domain" description="TF-B3" evidence="7">
    <location>
        <begin position="131"/>
        <end position="196"/>
    </location>
</feature>
<comment type="caution">
    <text evidence="8">The sequence shown here is derived from an EMBL/GenBank/DDBJ whole genome shotgun (WGS) entry which is preliminary data.</text>
</comment>
<proteinExistence type="predicted"/>
<evidence type="ECO:0000256" key="4">
    <source>
        <dbReference type="ARBA" id="ARBA00023163"/>
    </source>
</evidence>
<comment type="subcellular location">
    <subcellularLocation>
        <location evidence="1">Nucleus</location>
    </subcellularLocation>
</comment>
<dbReference type="SUPFAM" id="SSF101936">
    <property type="entry name" value="DNA-binding pseudobarrel domain"/>
    <property type="match status" value="2"/>
</dbReference>
<dbReference type="GO" id="GO:0005634">
    <property type="term" value="C:nucleus"/>
    <property type="evidence" value="ECO:0007669"/>
    <property type="project" value="UniProtKB-SubCell"/>
</dbReference>
<accession>A0A438JLY0</accession>
<name>A0A438JLY0_VITVI</name>
<dbReference type="CDD" id="cd10017">
    <property type="entry name" value="B3_DNA"/>
    <property type="match status" value="2"/>
</dbReference>
<dbReference type="InterPro" id="IPR003340">
    <property type="entry name" value="B3_DNA-bd"/>
</dbReference>
<keyword evidence="2" id="KW-0805">Transcription regulation</keyword>
<sequence length="308" mass="35573">MRLFGVEMEPKEKEQETKMEPKEKEQETKRTKKRKSARLFGRDLVPERKRSKIKKTRSSSPPLPPAPLPFPLLQAIHDMEGRDQVFVTTKILERSDTDAGQNRFFIPKSEVLWGVLTEEERTQVEGGGGVEAMVVDPRGWKYNLRLKKWVSLNKVVLNSGWRKLVEDNELMAEMDCVELWSFRADSKLCFALNVKRDQRPMIHNMEGRDQVFVTRKILERSDVDAGQNRIFVPKSEVLWGVLSEEEKREVEGGGGVEVMVLDPRGGKYTMRLKKWVSLNKVVLNSGWRKLAEDNGLKAEVDCVELWSF</sequence>
<dbReference type="InterPro" id="IPR015300">
    <property type="entry name" value="DNA-bd_pseudobarrel_sf"/>
</dbReference>
<evidence type="ECO:0000256" key="1">
    <source>
        <dbReference type="ARBA" id="ARBA00004123"/>
    </source>
</evidence>
<keyword evidence="4" id="KW-0804">Transcription</keyword>
<organism evidence="8 9">
    <name type="scientific">Vitis vinifera</name>
    <name type="common">Grape</name>
    <dbReference type="NCBI Taxonomy" id="29760"/>
    <lineage>
        <taxon>Eukaryota</taxon>
        <taxon>Viridiplantae</taxon>
        <taxon>Streptophyta</taxon>
        <taxon>Embryophyta</taxon>
        <taxon>Tracheophyta</taxon>
        <taxon>Spermatophyta</taxon>
        <taxon>Magnoliopsida</taxon>
        <taxon>eudicotyledons</taxon>
        <taxon>Gunneridae</taxon>
        <taxon>Pentapetalae</taxon>
        <taxon>rosids</taxon>
        <taxon>Vitales</taxon>
        <taxon>Vitaceae</taxon>
        <taxon>Viteae</taxon>
        <taxon>Vitis</taxon>
    </lineage>
</organism>
<evidence type="ECO:0000313" key="9">
    <source>
        <dbReference type="Proteomes" id="UP000288805"/>
    </source>
</evidence>
<evidence type="ECO:0000256" key="6">
    <source>
        <dbReference type="SAM" id="MobiDB-lite"/>
    </source>
</evidence>
<dbReference type="Pfam" id="PF03754">
    <property type="entry name" value="At2g31720-like"/>
    <property type="match status" value="2"/>
</dbReference>
<dbReference type="Proteomes" id="UP000288805">
    <property type="component" value="Unassembled WGS sequence"/>
</dbReference>
<feature type="domain" description="TF-B3" evidence="7">
    <location>
        <begin position="257"/>
        <end position="308"/>
    </location>
</feature>
<dbReference type="PANTHER" id="PTHR31541">
    <property type="entry name" value="B3 DOMAIN PLANT PROTEIN-RELATED"/>
    <property type="match status" value="1"/>
</dbReference>
<evidence type="ECO:0000256" key="3">
    <source>
        <dbReference type="ARBA" id="ARBA00023125"/>
    </source>
</evidence>
<feature type="compositionally biased region" description="Basic and acidic residues" evidence="6">
    <location>
        <begin position="8"/>
        <end position="29"/>
    </location>
</feature>
<reference evidence="8 9" key="1">
    <citation type="journal article" date="2018" name="PLoS Genet.">
        <title>Population sequencing reveals clonal diversity and ancestral inbreeding in the grapevine cultivar Chardonnay.</title>
        <authorList>
            <person name="Roach M.J."/>
            <person name="Johnson D.L."/>
            <person name="Bohlmann J."/>
            <person name="van Vuuren H.J."/>
            <person name="Jones S.J."/>
            <person name="Pretorius I.S."/>
            <person name="Schmidt S.A."/>
            <person name="Borneman A.R."/>
        </authorList>
    </citation>
    <scope>NUCLEOTIDE SEQUENCE [LARGE SCALE GENOMIC DNA]</scope>
    <source>
        <strain evidence="9">cv. Chardonnay</strain>
        <tissue evidence="8">Leaf</tissue>
    </source>
</reference>
<dbReference type="GO" id="GO:0003677">
    <property type="term" value="F:DNA binding"/>
    <property type="evidence" value="ECO:0007669"/>
    <property type="project" value="UniProtKB-KW"/>
</dbReference>
<dbReference type="InterPro" id="IPR005508">
    <property type="entry name" value="At2g31720-like"/>
</dbReference>
<dbReference type="EMBL" id="QGNW01000036">
    <property type="protein sequence ID" value="RVX09963.1"/>
    <property type="molecule type" value="Genomic_DNA"/>
</dbReference>